<keyword evidence="2" id="KW-0175">Coiled coil</keyword>
<comment type="caution">
    <text evidence="6">The sequence shown here is derived from an EMBL/GenBank/DDBJ whole genome shotgun (WGS) entry which is preliminary data.</text>
</comment>
<dbReference type="InterPro" id="IPR058624">
    <property type="entry name" value="MdtA-like_HH"/>
</dbReference>
<feature type="chain" id="PRO_5042535593" evidence="3">
    <location>
        <begin position="26"/>
        <end position="363"/>
    </location>
</feature>
<keyword evidence="7" id="KW-1185">Reference proteome</keyword>
<protein>
    <submittedName>
        <fullName evidence="6">Efflux transporter periplasmic adaptor subunit</fullName>
    </submittedName>
</protein>
<name>A0AAJ0U319_9GAMM</name>
<keyword evidence="3" id="KW-0732">Signal</keyword>
<dbReference type="NCBIfam" id="TIGR01730">
    <property type="entry name" value="RND_mfp"/>
    <property type="match status" value="1"/>
</dbReference>
<gene>
    <name evidence="6" type="ORF">CKO40_04835</name>
</gene>
<dbReference type="SUPFAM" id="SSF111369">
    <property type="entry name" value="HlyD-like secretion proteins"/>
    <property type="match status" value="1"/>
</dbReference>
<dbReference type="Pfam" id="PF25967">
    <property type="entry name" value="RND-MFP_C"/>
    <property type="match status" value="1"/>
</dbReference>
<dbReference type="Pfam" id="PF25876">
    <property type="entry name" value="HH_MFP_RND"/>
    <property type="match status" value="1"/>
</dbReference>
<sequence>MKIGFRVARALSISLLLIAATGQTAATEPPAADQLTIAKASYRVVPKEYRLDGVVEAINRTTVSAQTSGQVEAILYDVDDFVEKGEIIVRLRDTEHRARLAQAAAELRSASAQLEQARDEHARVKGLYEQQNVSESAMDRAEAELKSAEARLDSAQANLEQAQEQLAYTQIRAPYSGIVTRRHVELGEIASPGTPVMSGVSLEELRVIIDVPQSLIPAVRELGEIRVYLPSGEVAEPDRITVFPFADLGSNTFKVRADLSTETEGLFPGMFVKTGIVTGKEQELTVPKEAVVYRSEVTAVYVVDPDGDIRLRQIRTGPTLDDEVVVLSGLTEGEQVALDPIAAGVALKAQAQSRVEGGEPQDG</sequence>
<evidence type="ECO:0000259" key="5">
    <source>
        <dbReference type="Pfam" id="PF25967"/>
    </source>
</evidence>
<evidence type="ECO:0000256" key="1">
    <source>
        <dbReference type="ARBA" id="ARBA00009477"/>
    </source>
</evidence>
<organism evidence="6 7">
    <name type="scientific">Halochromatium glycolicum</name>
    <dbReference type="NCBI Taxonomy" id="85075"/>
    <lineage>
        <taxon>Bacteria</taxon>
        <taxon>Pseudomonadati</taxon>
        <taxon>Pseudomonadota</taxon>
        <taxon>Gammaproteobacteria</taxon>
        <taxon>Chromatiales</taxon>
        <taxon>Chromatiaceae</taxon>
        <taxon>Halochromatium</taxon>
    </lineage>
</organism>
<dbReference type="Proteomes" id="UP001296776">
    <property type="component" value="Unassembled WGS sequence"/>
</dbReference>
<reference evidence="6" key="2">
    <citation type="journal article" date="2020" name="Microorganisms">
        <title>Osmotic Adaptation and Compatible Solute Biosynthesis of Phototrophic Bacteria as Revealed from Genome Analyses.</title>
        <authorList>
            <person name="Imhoff J.F."/>
            <person name="Rahn T."/>
            <person name="Kunzel S."/>
            <person name="Keller A."/>
            <person name="Neulinger S.C."/>
        </authorList>
    </citation>
    <scope>NUCLEOTIDE SEQUENCE</scope>
    <source>
        <strain evidence="6">DSM 11080</strain>
    </source>
</reference>
<dbReference type="GO" id="GO:1990281">
    <property type="term" value="C:efflux pump complex"/>
    <property type="evidence" value="ECO:0007669"/>
    <property type="project" value="TreeGrafter"/>
</dbReference>
<dbReference type="Gene3D" id="2.40.420.20">
    <property type="match status" value="1"/>
</dbReference>
<feature type="signal peptide" evidence="3">
    <location>
        <begin position="1"/>
        <end position="25"/>
    </location>
</feature>
<evidence type="ECO:0000259" key="4">
    <source>
        <dbReference type="Pfam" id="PF25876"/>
    </source>
</evidence>
<feature type="domain" description="Multidrug resistance protein MdtA-like alpha-helical hairpin" evidence="4">
    <location>
        <begin position="100"/>
        <end position="169"/>
    </location>
</feature>
<accession>A0AAJ0U319</accession>
<dbReference type="GO" id="GO:0015562">
    <property type="term" value="F:efflux transmembrane transporter activity"/>
    <property type="evidence" value="ECO:0007669"/>
    <property type="project" value="TreeGrafter"/>
</dbReference>
<dbReference type="InterPro" id="IPR058627">
    <property type="entry name" value="MdtA-like_C"/>
</dbReference>
<evidence type="ECO:0000313" key="6">
    <source>
        <dbReference type="EMBL" id="MBK1703887.1"/>
    </source>
</evidence>
<evidence type="ECO:0000313" key="7">
    <source>
        <dbReference type="Proteomes" id="UP001296776"/>
    </source>
</evidence>
<dbReference type="PANTHER" id="PTHR30469:SF18">
    <property type="entry name" value="RESISTANCE-NODULATION-CELL DIVISION (RND) EFFLUX MEMBRANE FUSION PROTEIN-RELATED"/>
    <property type="match status" value="1"/>
</dbReference>
<dbReference type="Gene3D" id="2.40.30.170">
    <property type="match status" value="1"/>
</dbReference>
<dbReference type="EMBL" id="NRSJ01000005">
    <property type="protein sequence ID" value="MBK1703887.1"/>
    <property type="molecule type" value="Genomic_DNA"/>
</dbReference>
<comment type="similarity">
    <text evidence="1">Belongs to the membrane fusion protein (MFP) (TC 8.A.1) family.</text>
</comment>
<proteinExistence type="inferred from homology"/>
<dbReference type="PANTHER" id="PTHR30469">
    <property type="entry name" value="MULTIDRUG RESISTANCE PROTEIN MDTA"/>
    <property type="match status" value="1"/>
</dbReference>
<dbReference type="RefSeq" id="WP_200345099.1">
    <property type="nucleotide sequence ID" value="NZ_NRSJ01000005.1"/>
</dbReference>
<reference evidence="6" key="1">
    <citation type="submission" date="2017-08" db="EMBL/GenBank/DDBJ databases">
        <authorList>
            <person name="Imhoff J.F."/>
            <person name="Rahn T."/>
            <person name="Kuenzel S."/>
            <person name="Neulinger S.C."/>
        </authorList>
    </citation>
    <scope>NUCLEOTIDE SEQUENCE</scope>
    <source>
        <strain evidence="6">DSM 11080</strain>
    </source>
</reference>
<evidence type="ECO:0000256" key="3">
    <source>
        <dbReference type="SAM" id="SignalP"/>
    </source>
</evidence>
<feature type="coiled-coil region" evidence="2">
    <location>
        <begin position="97"/>
        <end position="172"/>
    </location>
</feature>
<dbReference type="InterPro" id="IPR006143">
    <property type="entry name" value="RND_pump_MFP"/>
</dbReference>
<evidence type="ECO:0000256" key="2">
    <source>
        <dbReference type="SAM" id="Coils"/>
    </source>
</evidence>
<feature type="domain" description="Multidrug resistance protein MdtA-like C-terminal permuted SH3" evidence="5">
    <location>
        <begin position="284"/>
        <end position="339"/>
    </location>
</feature>
<dbReference type="Gene3D" id="2.40.50.100">
    <property type="match status" value="1"/>
</dbReference>
<dbReference type="AlphaFoldDB" id="A0AAJ0U319"/>
<dbReference type="Gene3D" id="1.10.287.470">
    <property type="entry name" value="Helix hairpin bin"/>
    <property type="match status" value="1"/>
</dbReference>